<dbReference type="EMBL" id="KV700132">
    <property type="protein sequence ID" value="OCF31656.1"/>
    <property type="molecule type" value="Genomic_DNA"/>
</dbReference>
<dbReference type="STRING" id="1296120.A0A1B9GKV1"/>
<dbReference type="GO" id="GO:0008270">
    <property type="term" value="F:zinc ion binding"/>
    <property type="evidence" value="ECO:0007669"/>
    <property type="project" value="UniProtKB-KW"/>
</dbReference>
<keyword evidence="8" id="KW-1185">Reference proteome</keyword>
<evidence type="ECO:0000256" key="5">
    <source>
        <dbReference type="SAM" id="MobiDB-lite"/>
    </source>
</evidence>
<evidence type="ECO:0000313" key="7">
    <source>
        <dbReference type="EMBL" id="OCF31656.1"/>
    </source>
</evidence>
<dbReference type="PANTHER" id="PTHR11224">
    <property type="entry name" value="MAKORIN-RELATED"/>
    <property type="match status" value="1"/>
</dbReference>
<evidence type="ECO:0000256" key="4">
    <source>
        <dbReference type="PROSITE-ProRule" id="PRU00723"/>
    </source>
</evidence>
<dbReference type="Proteomes" id="UP000092666">
    <property type="component" value="Unassembled WGS sequence"/>
</dbReference>
<feature type="zinc finger region" description="C3H1-type" evidence="4">
    <location>
        <begin position="174"/>
        <end position="201"/>
    </location>
</feature>
<dbReference type="InterPro" id="IPR000571">
    <property type="entry name" value="Znf_CCCH"/>
</dbReference>
<feature type="compositionally biased region" description="Low complexity" evidence="5">
    <location>
        <begin position="313"/>
        <end position="325"/>
    </location>
</feature>
<dbReference type="InterPro" id="IPR036855">
    <property type="entry name" value="Znf_CCCH_sf"/>
</dbReference>
<gene>
    <name evidence="7" type="ORF">I316_06661</name>
</gene>
<feature type="compositionally biased region" description="Basic and acidic residues" evidence="5">
    <location>
        <begin position="545"/>
        <end position="554"/>
    </location>
</feature>
<dbReference type="SUPFAM" id="SSF90229">
    <property type="entry name" value="CCCH zinc finger"/>
    <property type="match status" value="1"/>
</dbReference>
<proteinExistence type="predicted"/>
<keyword evidence="3 4" id="KW-0862">Zinc</keyword>
<reference evidence="8" key="2">
    <citation type="submission" date="2013-12" db="EMBL/GenBank/DDBJ databases">
        <title>Evolution of pathogenesis and genome organization in the Tremellales.</title>
        <authorList>
            <person name="Cuomo C."/>
            <person name="Litvintseva A."/>
            <person name="Heitman J."/>
            <person name="Chen Y."/>
            <person name="Sun S."/>
            <person name="Springer D."/>
            <person name="Dromer F."/>
            <person name="Young S."/>
            <person name="Zeng Q."/>
            <person name="Chapman S."/>
            <person name="Gujja S."/>
            <person name="Saif S."/>
            <person name="Birren B."/>
        </authorList>
    </citation>
    <scope>NUCLEOTIDE SEQUENCE [LARGE SCALE GENOMIC DNA]</scope>
    <source>
        <strain evidence="8">BCC8398</strain>
    </source>
</reference>
<dbReference type="Gene3D" id="4.10.1000.10">
    <property type="entry name" value="Zinc finger, CCCH-type"/>
    <property type="match status" value="1"/>
</dbReference>
<keyword evidence="1 4" id="KW-0479">Metal-binding</keyword>
<dbReference type="SMART" id="SM00356">
    <property type="entry name" value="ZnF_C3H1"/>
    <property type="match status" value="2"/>
</dbReference>
<protein>
    <submittedName>
        <fullName evidence="7">Cleavage and polyadenylation specificity factor subunit 4</fullName>
    </submittedName>
</protein>
<evidence type="ECO:0000256" key="2">
    <source>
        <dbReference type="ARBA" id="ARBA00022771"/>
    </source>
</evidence>
<sequence>MSVPLPSPSPLSPPTNGTGNGNGAPSGLSSAKPIPRSKPTPISTNSPKNSPSSPSGSSFRNRPITGVASSISRSYLNDDNWRERSPGPASSSLSGLNTAEPASAKSGGGSGSNKGPERTVGGFEKREIKSAGLGGAASGISGLSREKEKVEKKDKGKDQDKAKDLDADKADKANLSHVPCRFFKAGACTAGDSCPFSHAAPDAAKREVCQWFLKGNCKFGHKCALAHVRPGEPMSMDRKNKKAAQLEARERSDSVGASNAPPAPSSGAATGMSLSESPRPTGIPRGRKNSSSIGDDHASPVPIKSALSSSMQSPSGGRLPSSPLREPFGPPSGALPNSPNSAGFAHGRPHAAAAFASSPSRPSPLSASFGASGSVPGPLSLKASASNPLGSPLRPPVTAAAAFSSSFSHSSLDRAAQAGPLSASFAGDGGNLHKSIWARSDTPAEPLSPRRPIPRTNSSREDAVFIDEEDHGEDFLPSSLSDLLTPRERARRMSRRDSQGGEEFAQSPSKYASPLWSGGERLAQSAGATMGPGGFLQSLWSAEGEDARKHRSEQEDGVAGAGNGNGKGQGDGFAFGPSTTQPPARKTSLLTQQRSPTSAISPTSPNRQIPSSRQLQQQIDQPYLIRNLGDPSSPSARALQEHAPGQSLPGGIASALSRLHLHGPRSPSGLGAVGRADDEISEGGDELAHHGLAGKKVGGTEDHDEGLFAMDG</sequence>
<feature type="compositionally biased region" description="Low complexity" evidence="5">
    <location>
        <begin position="342"/>
        <end position="368"/>
    </location>
</feature>
<dbReference type="Gene3D" id="1.20.120.1350">
    <property type="entry name" value="Pneumovirus matrix protein 2 (M2), zinc-binding domain"/>
    <property type="match status" value="1"/>
</dbReference>
<feature type="domain" description="C3H1-type" evidence="6">
    <location>
        <begin position="203"/>
        <end position="230"/>
    </location>
</feature>
<feature type="compositionally biased region" description="Low complexity" evidence="5">
    <location>
        <begin position="86"/>
        <end position="96"/>
    </location>
</feature>
<dbReference type="PROSITE" id="PS50103">
    <property type="entry name" value="ZF_C3H1"/>
    <property type="match status" value="2"/>
</dbReference>
<feature type="compositionally biased region" description="Basic and acidic residues" evidence="5">
    <location>
        <begin position="144"/>
        <end position="170"/>
    </location>
</feature>
<evidence type="ECO:0000256" key="1">
    <source>
        <dbReference type="ARBA" id="ARBA00022723"/>
    </source>
</evidence>
<evidence type="ECO:0000259" key="6">
    <source>
        <dbReference type="PROSITE" id="PS50103"/>
    </source>
</evidence>
<dbReference type="GO" id="GO:0061630">
    <property type="term" value="F:ubiquitin protein ligase activity"/>
    <property type="evidence" value="ECO:0007669"/>
    <property type="project" value="InterPro"/>
</dbReference>
<evidence type="ECO:0000256" key="3">
    <source>
        <dbReference type="ARBA" id="ARBA00022833"/>
    </source>
</evidence>
<name>A0A1B9GKV1_9TREE</name>
<feature type="domain" description="C3H1-type" evidence="6">
    <location>
        <begin position="174"/>
        <end position="201"/>
    </location>
</feature>
<dbReference type="GO" id="GO:0000209">
    <property type="term" value="P:protein polyubiquitination"/>
    <property type="evidence" value="ECO:0007669"/>
    <property type="project" value="InterPro"/>
</dbReference>
<dbReference type="PANTHER" id="PTHR11224:SF10">
    <property type="entry name" value="IP09428P-RELATED"/>
    <property type="match status" value="1"/>
</dbReference>
<feature type="compositionally biased region" description="Low complexity" evidence="5">
    <location>
        <begin position="254"/>
        <end position="273"/>
    </location>
</feature>
<dbReference type="AlphaFoldDB" id="A0A1B9GKV1"/>
<feature type="region of interest" description="Disordered" evidence="5">
    <location>
        <begin position="231"/>
        <end position="712"/>
    </location>
</feature>
<feature type="compositionally biased region" description="Polar residues" evidence="5">
    <location>
        <begin position="67"/>
        <end position="77"/>
    </location>
</feature>
<feature type="compositionally biased region" description="Low complexity" evidence="5">
    <location>
        <begin position="399"/>
        <end position="416"/>
    </location>
</feature>
<feature type="region of interest" description="Disordered" evidence="5">
    <location>
        <begin position="1"/>
        <end position="170"/>
    </location>
</feature>
<accession>A0A1B9GKV1</accession>
<organism evidence="7 8">
    <name type="scientific">Kwoniella heveanensis BCC8398</name>
    <dbReference type="NCBI Taxonomy" id="1296120"/>
    <lineage>
        <taxon>Eukaryota</taxon>
        <taxon>Fungi</taxon>
        <taxon>Dikarya</taxon>
        <taxon>Basidiomycota</taxon>
        <taxon>Agaricomycotina</taxon>
        <taxon>Tremellomycetes</taxon>
        <taxon>Tremellales</taxon>
        <taxon>Cryptococcaceae</taxon>
        <taxon>Kwoniella</taxon>
    </lineage>
</organism>
<dbReference type="Pfam" id="PF14608">
    <property type="entry name" value="zf-CCCH_2"/>
    <property type="match status" value="2"/>
</dbReference>
<evidence type="ECO:0000313" key="8">
    <source>
        <dbReference type="Proteomes" id="UP000092666"/>
    </source>
</evidence>
<reference evidence="7 8" key="1">
    <citation type="submission" date="2013-07" db="EMBL/GenBank/DDBJ databases">
        <title>The Genome Sequence of Cryptococcus heveanensis BCC8398.</title>
        <authorList>
            <consortium name="The Broad Institute Genome Sequencing Platform"/>
            <person name="Cuomo C."/>
            <person name="Litvintseva A."/>
            <person name="Chen Y."/>
            <person name="Heitman J."/>
            <person name="Sun S."/>
            <person name="Springer D."/>
            <person name="Dromer F."/>
            <person name="Young S.K."/>
            <person name="Zeng Q."/>
            <person name="Gargeya S."/>
            <person name="Fitzgerald M."/>
            <person name="Abouelleil A."/>
            <person name="Alvarado L."/>
            <person name="Berlin A.M."/>
            <person name="Chapman S.B."/>
            <person name="Dewar J."/>
            <person name="Goldberg J."/>
            <person name="Griggs A."/>
            <person name="Gujja S."/>
            <person name="Hansen M."/>
            <person name="Howarth C."/>
            <person name="Imamovic A."/>
            <person name="Larimer J."/>
            <person name="McCowan C."/>
            <person name="Murphy C."/>
            <person name="Pearson M."/>
            <person name="Priest M."/>
            <person name="Roberts A."/>
            <person name="Saif S."/>
            <person name="Shea T."/>
            <person name="Sykes S."/>
            <person name="Wortman J."/>
            <person name="Nusbaum C."/>
            <person name="Birren B."/>
        </authorList>
    </citation>
    <scope>NUCLEOTIDE SEQUENCE [LARGE SCALE GENOMIC DNA]</scope>
    <source>
        <strain evidence="7 8">BCC8398</strain>
    </source>
</reference>
<feature type="zinc finger region" description="C3H1-type" evidence="4">
    <location>
        <begin position="203"/>
        <end position="230"/>
    </location>
</feature>
<feature type="compositionally biased region" description="Low complexity" evidence="5">
    <location>
        <begin position="39"/>
        <end position="58"/>
    </location>
</feature>
<dbReference type="OrthoDB" id="411372at2759"/>
<keyword evidence="2 4" id="KW-0863">Zinc-finger</keyword>
<dbReference type="InterPro" id="IPR045072">
    <property type="entry name" value="MKRN-like"/>
</dbReference>
<feature type="compositionally biased region" description="Pro residues" evidence="5">
    <location>
        <begin position="1"/>
        <end position="13"/>
    </location>
</feature>
<feature type="compositionally biased region" description="Polar residues" evidence="5">
    <location>
        <begin position="577"/>
        <end position="620"/>
    </location>
</feature>
<feature type="compositionally biased region" description="Gly residues" evidence="5">
    <location>
        <begin position="559"/>
        <end position="573"/>
    </location>
</feature>